<accession>A0A415QQ55</accession>
<gene>
    <name evidence="1" type="ORF">DWZ68_02165</name>
</gene>
<comment type="caution">
    <text evidence="1">The sequence shown here is derived from an EMBL/GenBank/DDBJ whole genome shotgun (WGS) entry which is preliminary data.</text>
</comment>
<evidence type="ECO:0000313" key="1">
    <source>
        <dbReference type="EMBL" id="RHM46796.1"/>
    </source>
</evidence>
<organism evidence="1 2">
    <name type="scientific">Butyricimonas virosa</name>
    <dbReference type="NCBI Taxonomy" id="544645"/>
    <lineage>
        <taxon>Bacteria</taxon>
        <taxon>Pseudomonadati</taxon>
        <taxon>Bacteroidota</taxon>
        <taxon>Bacteroidia</taxon>
        <taxon>Bacteroidales</taxon>
        <taxon>Odoribacteraceae</taxon>
        <taxon>Butyricimonas</taxon>
    </lineage>
</organism>
<evidence type="ECO:0000313" key="2">
    <source>
        <dbReference type="Proteomes" id="UP000286038"/>
    </source>
</evidence>
<dbReference type="RefSeq" id="WP_118448445.1">
    <property type="nucleotide sequence ID" value="NZ_CABJDM010000002.1"/>
</dbReference>
<protein>
    <submittedName>
        <fullName evidence="1">Uncharacterized protein</fullName>
    </submittedName>
</protein>
<name>A0A415QQ55_9BACT</name>
<proteinExistence type="predicted"/>
<dbReference type="EMBL" id="QRPV01000002">
    <property type="protein sequence ID" value="RHM46796.1"/>
    <property type="molecule type" value="Genomic_DNA"/>
</dbReference>
<dbReference type="AlphaFoldDB" id="A0A415QQ55"/>
<dbReference type="Proteomes" id="UP000286038">
    <property type="component" value="Unassembled WGS sequence"/>
</dbReference>
<sequence length="87" mass="9816">MAILTQVYPKFTVNFFQDNTLRSKVSYITLMPGQVKDEFVDKLKVELGANKVGHGSGKCGTITNGIHWYVNVTLTPMWTNSHDITLR</sequence>
<reference evidence="1 2" key="1">
    <citation type="submission" date="2018-08" db="EMBL/GenBank/DDBJ databases">
        <title>A genome reference for cultivated species of the human gut microbiota.</title>
        <authorList>
            <person name="Zou Y."/>
            <person name="Xue W."/>
            <person name="Luo G."/>
        </authorList>
    </citation>
    <scope>NUCLEOTIDE SEQUENCE [LARGE SCALE GENOMIC DNA]</scope>
    <source>
        <strain evidence="1 2">AF34-33</strain>
    </source>
</reference>